<organism evidence="1 2">
    <name type="scientific">Vibrio parahaemolyticus</name>
    <dbReference type="NCBI Taxonomy" id="670"/>
    <lineage>
        <taxon>Bacteria</taxon>
        <taxon>Pseudomonadati</taxon>
        <taxon>Pseudomonadota</taxon>
        <taxon>Gammaproteobacteria</taxon>
        <taxon>Vibrionales</taxon>
        <taxon>Vibrionaceae</taxon>
        <taxon>Vibrio</taxon>
    </lineage>
</organism>
<comment type="caution">
    <text evidence="1">The sequence shown here is derived from an EMBL/GenBank/DDBJ whole genome shotgun (WGS) entry which is preliminary data.</text>
</comment>
<name>A0A227IZ25_VIBPH</name>
<reference evidence="1 2" key="1">
    <citation type="journal article" date="2017" name="Appl. Environ. Microbiol.">
        <title>Parallel evolution of two clades of a major Atlantic endemic Vibrio parahaemolyticus pathogen lineage by independent acquisition of related pathogenicity islands.</title>
        <authorList>
            <person name="Xu F."/>
            <person name="Gonzalez-Escalona N."/>
            <person name="Drees K.P."/>
            <person name="Sebra R.P."/>
            <person name="Cooper V.S."/>
            <person name="Jones S.H."/>
            <person name="Whistler C.A."/>
        </authorList>
    </citation>
    <scope>NUCLEOTIDE SEQUENCE [LARGE SCALE GENOMIC DNA]</scope>
    <source>
        <strain evidence="1 2">MAVP-3</strain>
    </source>
</reference>
<dbReference type="EMBL" id="NIXT01004721">
    <property type="protein sequence ID" value="OXE28106.1"/>
    <property type="molecule type" value="Genomic_DNA"/>
</dbReference>
<dbReference type="Proteomes" id="UP000214596">
    <property type="component" value="Unassembled WGS sequence"/>
</dbReference>
<dbReference type="AlphaFoldDB" id="A0A227IZ25"/>
<feature type="non-terminal residue" evidence="1">
    <location>
        <position position="1"/>
    </location>
</feature>
<accession>A0A227IZ25</accession>
<gene>
    <name evidence="1" type="ORF">CA163_35635</name>
</gene>
<evidence type="ECO:0000313" key="2">
    <source>
        <dbReference type="Proteomes" id="UP000214596"/>
    </source>
</evidence>
<protein>
    <submittedName>
        <fullName evidence="1">Uncharacterized protein</fullName>
    </submittedName>
</protein>
<evidence type="ECO:0000313" key="1">
    <source>
        <dbReference type="EMBL" id="OXE28106.1"/>
    </source>
</evidence>
<sequence>TSGDLVIDATSGTLSYKGGKAHDELKAFEAYTDAMLLIYNDHTEDMMFAVDNVYAGYMASSDADKELWLKDLNMIQAYLRGDIGAV</sequence>
<proteinExistence type="predicted"/>
<feature type="non-terminal residue" evidence="1">
    <location>
        <position position="86"/>
    </location>
</feature>